<evidence type="ECO:0000313" key="4">
    <source>
        <dbReference type="Proteomes" id="UP000663879"/>
    </source>
</evidence>
<dbReference type="EMBL" id="CAJNOC010000005">
    <property type="protein sequence ID" value="CAF0704151.1"/>
    <property type="molecule type" value="Genomic_DNA"/>
</dbReference>
<organism evidence="3 4">
    <name type="scientific">Brachionus calyciflorus</name>
    <dbReference type="NCBI Taxonomy" id="104777"/>
    <lineage>
        <taxon>Eukaryota</taxon>
        <taxon>Metazoa</taxon>
        <taxon>Spiralia</taxon>
        <taxon>Gnathifera</taxon>
        <taxon>Rotifera</taxon>
        <taxon>Eurotatoria</taxon>
        <taxon>Monogononta</taxon>
        <taxon>Pseudotrocha</taxon>
        <taxon>Ploima</taxon>
        <taxon>Brachionidae</taxon>
        <taxon>Brachionus</taxon>
    </lineage>
</organism>
<dbReference type="SUPFAM" id="SSF81383">
    <property type="entry name" value="F-box domain"/>
    <property type="match status" value="1"/>
</dbReference>
<keyword evidence="4" id="KW-1185">Reference proteome</keyword>
<dbReference type="PANTHER" id="PTHR15493">
    <property type="entry name" value="F-BOX ONLY PROTEIN 5 AND 43"/>
    <property type="match status" value="1"/>
</dbReference>
<dbReference type="Gene3D" id="1.20.1280.50">
    <property type="match status" value="1"/>
</dbReference>
<dbReference type="Pfam" id="PF12937">
    <property type="entry name" value="F-box-like"/>
    <property type="match status" value="1"/>
</dbReference>
<proteinExistence type="predicted"/>
<evidence type="ECO:0000256" key="1">
    <source>
        <dbReference type="SAM" id="MobiDB-lite"/>
    </source>
</evidence>
<feature type="region of interest" description="Disordered" evidence="1">
    <location>
        <begin position="212"/>
        <end position="238"/>
    </location>
</feature>
<feature type="compositionally biased region" description="Basic residues" evidence="1">
    <location>
        <begin position="229"/>
        <end position="238"/>
    </location>
</feature>
<protein>
    <recommendedName>
        <fullName evidence="2">F-box domain-containing protein</fullName>
    </recommendedName>
</protein>
<evidence type="ECO:0000259" key="2">
    <source>
        <dbReference type="Pfam" id="PF12937"/>
    </source>
</evidence>
<dbReference type="InterPro" id="IPR036047">
    <property type="entry name" value="F-box-like_dom_sf"/>
</dbReference>
<dbReference type="InterPro" id="IPR047147">
    <property type="entry name" value="FBX5_43"/>
</dbReference>
<dbReference type="GO" id="GO:0005634">
    <property type="term" value="C:nucleus"/>
    <property type="evidence" value="ECO:0007669"/>
    <property type="project" value="TreeGrafter"/>
</dbReference>
<gene>
    <name evidence="3" type="ORF">OXX778_LOCUS122</name>
</gene>
<dbReference type="GO" id="GO:0045835">
    <property type="term" value="P:negative regulation of meiotic nuclear division"/>
    <property type="evidence" value="ECO:0007669"/>
    <property type="project" value="InterPro"/>
</dbReference>
<evidence type="ECO:0000313" key="3">
    <source>
        <dbReference type="EMBL" id="CAF0704151.1"/>
    </source>
</evidence>
<sequence>MNYDHTVFSQEQVIEGSTPLKNDNHVLPTNLFLSPIVRKFSLNNTLEDIDSAYFSRLKGNSPSINSVRSPLITSIRSPSKFTCSCSKIFDSSNSSQHVDNDDILSKLFDRNIFHILRIILNFLEPTDYLKLFLVCKNWKQIANDDLVHNFKRRIQLKQLKKNFILKKENVVKPQDFFLNESIEQPEINMDKIHDEKEEMISYNKIEKKPLSPELMSSSNTKKTQTICSRKNRKNLKRL</sequence>
<dbReference type="InterPro" id="IPR001810">
    <property type="entry name" value="F-box_dom"/>
</dbReference>
<reference evidence="3" key="1">
    <citation type="submission" date="2021-02" db="EMBL/GenBank/DDBJ databases">
        <authorList>
            <person name="Nowell W R."/>
        </authorList>
    </citation>
    <scope>NUCLEOTIDE SEQUENCE</scope>
    <source>
        <strain evidence="3">Ploen Becks lab</strain>
    </source>
</reference>
<dbReference type="GO" id="GO:0007088">
    <property type="term" value="P:regulation of mitotic nuclear division"/>
    <property type="evidence" value="ECO:0007669"/>
    <property type="project" value="InterPro"/>
</dbReference>
<dbReference type="Proteomes" id="UP000663879">
    <property type="component" value="Unassembled WGS sequence"/>
</dbReference>
<feature type="compositionally biased region" description="Polar residues" evidence="1">
    <location>
        <begin position="214"/>
        <end position="228"/>
    </location>
</feature>
<feature type="domain" description="F-box" evidence="2">
    <location>
        <begin position="115"/>
        <end position="147"/>
    </location>
</feature>
<dbReference type="AlphaFoldDB" id="A0A813M0I0"/>
<dbReference type="OrthoDB" id="9984940at2759"/>
<dbReference type="PANTHER" id="PTHR15493:SF9">
    <property type="entry name" value="GH14043P"/>
    <property type="match status" value="1"/>
</dbReference>
<name>A0A813M0I0_9BILA</name>
<accession>A0A813M0I0</accession>
<comment type="caution">
    <text evidence="3">The sequence shown here is derived from an EMBL/GenBank/DDBJ whole genome shotgun (WGS) entry which is preliminary data.</text>
</comment>